<dbReference type="SUPFAM" id="SSF53822">
    <property type="entry name" value="Periplasmic binding protein-like I"/>
    <property type="match status" value="1"/>
</dbReference>
<dbReference type="Pfam" id="PF13377">
    <property type="entry name" value="Peripla_BP_3"/>
    <property type="match status" value="1"/>
</dbReference>
<dbReference type="GO" id="GO:0000976">
    <property type="term" value="F:transcription cis-regulatory region binding"/>
    <property type="evidence" value="ECO:0007669"/>
    <property type="project" value="TreeGrafter"/>
</dbReference>
<dbReference type="Pfam" id="PF00356">
    <property type="entry name" value="LacI"/>
    <property type="match status" value="1"/>
</dbReference>
<keyword evidence="2" id="KW-0238">DNA-binding</keyword>
<feature type="domain" description="HTH lacI-type" evidence="4">
    <location>
        <begin position="24"/>
        <end position="78"/>
    </location>
</feature>
<evidence type="ECO:0000313" key="6">
    <source>
        <dbReference type="Proteomes" id="UP000241203"/>
    </source>
</evidence>
<evidence type="ECO:0000256" key="3">
    <source>
        <dbReference type="ARBA" id="ARBA00023163"/>
    </source>
</evidence>
<name>A0A2P8GV30_9MICO</name>
<sequence length="357" mass="39016">MLGDIDPAMLTARDRPIEEVGMPATLRDVAARADVSVRTVSNVVSGYTHVSERMRQRVLAAIDELDYRPNPAARTLRTGRTGMLALIVPEIDVPYFSALARDVITAAAELDYRVMIDQTGHDHERERELLTGDDRTMLFDGILFSPLVTQAELLEMDSTTRIPLVLLGEHQFDGRFDHVAIDNVQAAHDAVAHLLARGHTRIAAIGAQPLEPYATPQQRTAGYEQALREAGLEVDPDYARAAAHYSRADGYTAATELLRLDPRPDAIFCFSDLLAMGAMRAVFDAGLSVPDDVAIIGIDDIEEGRYSRPSLSSVSLDTAFISEQAVARIAARIDDPDVEPEQIVAPHTLHVRESSGG</sequence>
<dbReference type="CDD" id="cd06267">
    <property type="entry name" value="PBP1_LacI_sugar_binding-like"/>
    <property type="match status" value="1"/>
</dbReference>
<dbReference type="SUPFAM" id="SSF47413">
    <property type="entry name" value="lambda repressor-like DNA-binding domains"/>
    <property type="match status" value="1"/>
</dbReference>
<evidence type="ECO:0000259" key="4">
    <source>
        <dbReference type="PROSITE" id="PS50932"/>
    </source>
</evidence>
<protein>
    <submittedName>
        <fullName evidence="5">LacI family transcriptional regulator</fullName>
    </submittedName>
</protein>
<reference evidence="5 6" key="1">
    <citation type="submission" date="2018-03" db="EMBL/GenBank/DDBJ databases">
        <title>Genomic Encyclopedia of Archaeal and Bacterial Type Strains, Phase II (KMG-II): from individual species to whole genera.</title>
        <authorList>
            <person name="Goeker M."/>
        </authorList>
    </citation>
    <scope>NUCLEOTIDE SEQUENCE [LARGE SCALE GENOMIC DNA]</scope>
    <source>
        <strain evidence="5 6">DSM 21548</strain>
    </source>
</reference>
<dbReference type="EMBL" id="PYAU01000001">
    <property type="protein sequence ID" value="PSL37803.1"/>
    <property type="molecule type" value="Genomic_DNA"/>
</dbReference>
<evidence type="ECO:0000256" key="1">
    <source>
        <dbReference type="ARBA" id="ARBA00023015"/>
    </source>
</evidence>
<dbReference type="PANTHER" id="PTHR30146">
    <property type="entry name" value="LACI-RELATED TRANSCRIPTIONAL REPRESSOR"/>
    <property type="match status" value="1"/>
</dbReference>
<dbReference type="CDD" id="cd01392">
    <property type="entry name" value="HTH_LacI"/>
    <property type="match status" value="1"/>
</dbReference>
<organism evidence="5 6">
    <name type="scientific">Labedella gwakjiensis</name>
    <dbReference type="NCBI Taxonomy" id="390269"/>
    <lineage>
        <taxon>Bacteria</taxon>
        <taxon>Bacillati</taxon>
        <taxon>Actinomycetota</taxon>
        <taxon>Actinomycetes</taxon>
        <taxon>Micrococcales</taxon>
        <taxon>Microbacteriaceae</taxon>
        <taxon>Labedella</taxon>
    </lineage>
</organism>
<keyword evidence="3" id="KW-0804">Transcription</keyword>
<keyword evidence="1" id="KW-0805">Transcription regulation</keyword>
<comment type="caution">
    <text evidence="5">The sequence shown here is derived from an EMBL/GenBank/DDBJ whole genome shotgun (WGS) entry which is preliminary data.</text>
</comment>
<evidence type="ECO:0000256" key="2">
    <source>
        <dbReference type="ARBA" id="ARBA00023125"/>
    </source>
</evidence>
<dbReference type="AlphaFoldDB" id="A0A2P8GV30"/>
<dbReference type="Gene3D" id="1.10.260.40">
    <property type="entry name" value="lambda repressor-like DNA-binding domains"/>
    <property type="match status" value="1"/>
</dbReference>
<gene>
    <name evidence="5" type="ORF">CLV49_1410</name>
</gene>
<evidence type="ECO:0000313" key="5">
    <source>
        <dbReference type="EMBL" id="PSL37803.1"/>
    </source>
</evidence>
<dbReference type="InterPro" id="IPR028082">
    <property type="entry name" value="Peripla_BP_I"/>
</dbReference>
<dbReference type="PROSITE" id="PS50932">
    <property type="entry name" value="HTH_LACI_2"/>
    <property type="match status" value="1"/>
</dbReference>
<dbReference type="Gene3D" id="3.40.50.2300">
    <property type="match status" value="2"/>
</dbReference>
<dbReference type="InterPro" id="IPR010982">
    <property type="entry name" value="Lambda_DNA-bd_dom_sf"/>
</dbReference>
<dbReference type="InterPro" id="IPR000843">
    <property type="entry name" value="HTH_LacI"/>
</dbReference>
<dbReference type="Proteomes" id="UP000241203">
    <property type="component" value="Unassembled WGS sequence"/>
</dbReference>
<dbReference type="SMART" id="SM00354">
    <property type="entry name" value="HTH_LACI"/>
    <property type="match status" value="1"/>
</dbReference>
<accession>A0A2P8GV30</accession>
<dbReference type="InterPro" id="IPR046335">
    <property type="entry name" value="LacI/GalR-like_sensor"/>
</dbReference>
<dbReference type="PANTHER" id="PTHR30146:SF153">
    <property type="entry name" value="LACTOSE OPERON REPRESSOR"/>
    <property type="match status" value="1"/>
</dbReference>
<dbReference type="GO" id="GO:0003700">
    <property type="term" value="F:DNA-binding transcription factor activity"/>
    <property type="evidence" value="ECO:0007669"/>
    <property type="project" value="TreeGrafter"/>
</dbReference>
<dbReference type="PROSITE" id="PS00356">
    <property type="entry name" value="HTH_LACI_1"/>
    <property type="match status" value="1"/>
</dbReference>
<proteinExistence type="predicted"/>